<evidence type="ECO:0000313" key="3">
    <source>
        <dbReference type="Proteomes" id="UP000572817"/>
    </source>
</evidence>
<accession>A0A8H4IW53</accession>
<dbReference type="OrthoDB" id="2192830at2759"/>
<evidence type="ECO:0000256" key="1">
    <source>
        <dbReference type="SAM" id="MobiDB-lite"/>
    </source>
</evidence>
<dbReference type="CDD" id="cd00118">
    <property type="entry name" value="LysM"/>
    <property type="match status" value="1"/>
</dbReference>
<dbReference type="Proteomes" id="UP000572817">
    <property type="component" value="Unassembled WGS sequence"/>
</dbReference>
<feature type="compositionally biased region" description="Polar residues" evidence="1">
    <location>
        <begin position="330"/>
        <end position="350"/>
    </location>
</feature>
<feature type="compositionally biased region" description="Basic and acidic residues" evidence="1">
    <location>
        <begin position="638"/>
        <end position="649"/>
    </location>
</feature>
<dbReference type="InterPro" id="IPR018392">
    <property type="entry name" value="LysM"/>
</dbReference>
<feature type="region of interest" description="Disordered" evidence="1">
    <location>
        <begin position="127"/>
        <end position="173"/>
    </location>
</feature>
<feature type="region of interest" description="Disordered" evidence="1">
    <location>
        <begin position="279"/>
        <end position="355"/>
    </location>
</feature>
<dbReference type="InterPro" id="IPR036779">
    <property type="entry name" value="LysM_dom_sf"/>
</dbReference>
<protein>
    <recommendedName>
        <fullName evidence="4">LysM domain-containing protein</fullName>
    </recommendedName>
</protein>
<feature type="region of interest" description="Disordered" evidence="1">
    <location>
        <begin position="564"/>
        <end position="584"/>
    </location>
</feature>
<organism evidence="2 3">
    <name type="scientific">Botryosphaeria dothidea</name>
    <dbReference type="NCBI Taxonomy" id="55169"/>
    <lineage>
        <taxon>Eukaryota</taxon>
        <taxon>Fungi</taxon>
        <taxon>Dikarya</taxon>
        <taxon>Ascomycota</taxon>
        <taxon>Pezizomycotina</taxon>
        <taxon>Dothideomycetes</taxon>
        <taxon>Dothideomycetes incertae sedis</taxon>
        <taxon>Botryosphaeriales</taxon>
        <taxon>Botryosphaeriaceae</taxon>
        <taxon>Botryosphaeria</taxon>
    </lineage>
</organism>
<keyword evidence="3" id="KW-1185">Reference proteome</keyword>
<feature type="compositionally biased region" description="Polar residues" evidence="1">
    <location>
        <begin position="41"/>
        <end position="64"/>
    </location>
</feature>
<feature type="region of interest" description="Disordered" evidence="1">
    <location>
        <begin position="611"/>
        <end position="660"/>
    </location>
</feature>
<dbReference type="AlphaFoldDB" id="A0A8H4IW53"/>
<feature type="compositionally biased region" description="Low complexity" evidence="1">
    <location>
        <begin position="626"/>
        <end position="637"/>
    </location>
</feature>
<feature type="compositionally biased region" description="Polar residues" evidence="1">
    <location>
        <begin position="1"/>
        <end position="19"/>
    </location>
</feature>
<feature type="compositionally biased region" description="Polar residues" evidence="1">
    <location>
        <begin position="73"/>
        <end position="82"/>
    </location>
</feature>
<feature type="compositionally biased region" description="Polar residues" evidence="1">
    <location>
        <begin position="429"/>
        <end position="439"/>
    </location>
</feature>
<reference evidence="2" key="1">
    <citation type="submission" date="2020-04" db="EMBL/GenBank/DDBJ databases">
        <title>Genome Assembly and Annotation of Botryosphaeria dothidea sdau 11-99, a Latent Pathogen of Apple Fruit Ring Rot in China.</title>
        <authorList>
            <person name="Yu C."/>
            <person name="Diao Y."/>
            <person name="Lu Q."/>
            <person name="Zhao J."/>
            <person name="Cui S."/>
            <person name="Peng C."/>
            <person name="He B."/>
            <person name="Liu H."/>
        </authorList>
    </citation>
    <scope>NUCLEOTIDE SEQUENCE [LARGE SCALE GENOMIC DNA]</scope>
    <source>
        <strain evidence="2">Sdau11-99</strain>
    </source>
</reference>
<feature type="compositionally biased region" description="Polar residues" evidence="1">
    <location>
        <begin position="151"/>
        <end position="171"/>
    </location>
</feature>
<evidence type="ECO:0000313" key="2">
    <source>
        <dbReference type="EMBL" id="KAF4308631.1"/>
    </source>
</evidence>
<dbReference type="SUPFAM" id="SSF54106">
    <property type="entry name" value="LysM domain"/>
    <property type="match status" value="1"/>
</dbReference>
<proteinExistence type="predicted"/>
<dbReference type="Gene3D" id="3.10.350.10">
    <property type="entry name" value="LysM domain"/>
    <property type="match status" value="1"/>
</dbReference>
<gene>
    <name evidence="2" type="ORF">GTA08_BOTSDO03627</name>
</gene>
<feature type="region of interest" description="Disordered" evidence="1">
    <location>
        <begin position="1"/>
        <end position="103"/>
    </location>
</feature>
<feature type="compositionally biased region" description="Polar residues" evidence="1">
    <location>
        <begin position="391"/>
        <end position="409"/>
    </location>
</feature>
<evidence type="ECO:0008006" key="4">
    <source>
        <dbReference type="Google" id="ProtNLM"/>
    </source>
</evidence>
<feature type="compositionally biased region" description="Low complexity" evidence="1">
    <location>
        <begin position="415"/>
        <end position="426"/>
    </location>
</feature>
<feature type="region of interest" description="Disordered" evidence="1">
    <location>
        <begin position="381"/>
        <end position="461"/>
    </location>
</feature>
<dbReference type="EMBL" id="WWBZ02000022">
    <property type="protein sequence ID" value="KAF4308631.1"/>
    <property type="molecule type" value="Genomic_DNA"/>
</dbReference>
<name>A0A8H4IW53_9PEZI</name>
<comment type="caution">
    <text evidence="2">The sequence shown here is derived from an EMBL/GenBank/DDBJ whole genome shotgun (WGS) entry which is preliminary data.</text>
</comment>
<sequence>MNPTNASQQSSRTHLTPESSLRPRNKRLLSGVDEDIDRDSNAQFSLDASRTASPAASPYASRTASPIPGAGPSRTSSSPAVNRSRESTISKSALGRTPRSNAQDPLAQLSGLWGSSWSTLQGLASNVLGSDASGDVPRKRRPFEATHGRKATTSAPPAQWGPTTRDTQIGTGTKEEREAMVRAMKRKDLLMANGHLNMDATGKFKRRNSDERISSSAPPTEHDDRDALIYIHRVRPEDTLAGITIKYNCQAAPLRKANRMWAQDSVQTRRHLVIPVDACGVKGRPVPPPEEQKPKQPNVEDDLLLPTPGAEYPPIHSTSLPTNGWHGPASVSTSNLSKSVAASETSTNADNEPPWKHEGWVMLPHSKDPIEIARLPRRDLGFFPPARRKSLTFSDNDSAVRTPSASLELNRSDTRTSTSSMTSHGTAKSPRQSNSSNVLNRHRSRAPSITQSFKLDGPGGVGTFNRNVRKPGPAQDGLNKIFGQHLPNLQPPPGKDYFGTWNPAQLAEAKANGDSMGPSGTATPVGVGGVGGSSSGGVGGFDLEQVGGAIEGWVRKVASKASTLVPPAPLTPGTGGGKGAVSAADRQRAAGAGLGAAGMAGDINDLIELTDAFEVGDDEDDEQTSRGRTNSGSSGRRGPADSVRRREARSGTPSKGGKGD</sequence>